<comment type="caution">
    <text evidence="2">The sequence shown here is derived from an EMBL/GenBank/DDBJ whole genome shotgun (WGS) entry which is preliminary data.</text>
</comment>
<dbReference type="InterPro" id="IPR000160">
    <property type="entry name" value="GGDEF_dom"/>
</dbReference>
<dbReference type="InterPro" id="IPR001633">
    <property type="entry name" value="EAL_dom"/>
</dbReference>
<reference evidence="2 3" key="2">
    <citation type="submission" date="2008-11" db="EMBL/GenBank/DDBJ databases">
        <authorList>
            <person name="Fulton L."/>
            <person name="Clifton S."/>
            <person name="Fulton B."/>
            <person name="Xu J."/>
            <person name="Minx P."/>
            <person name="Pepin K.H."/>
            <person name="Johnson M."/>
            <person name="Bhonagiri V."/>
            <person name="Nash W.E."/>
            <person name="Mardis E.R."/>
            <person name="Wilson R.K."/>
        </authorList>
    </citation>
    <scope>NUCLEOTIDE SEQUENCE [LARGE SCALE GENOMIC DNA]</scope>
    <source>
        <strain evidence="2 3">ATCC 43243</strain>
    </source>
</reference>
<dbReference type="SMART" id="SM00052">
    <property type="entry name" value="EAL"/>
    <property type="match status" value="1"/>
</dbReference>
<dbReference type="EMBL" id="ABVQ01000032">
    <property type="protein sequence ID" value="EEC58747.1"/>
    <property type="molecule type" value="Genomic_DNA"/>
</dbReference>
<dbReference type="InterPro" id="IPR043128">
    <property type="entry name" value="Rev_trsase/Diguanyl_cyclase"/>
</dbReference>
<dbReference type="STRING" id="483218.BACPEC_00266"/>
<name>B7ANL2_9FIRM</name>
<dbReference type="HOGENOM" id="CLU_000445_70_50_9"/>
<dbReference type="CDD" id="cd01948">
    <property type="entry name" value="EAL"/>
    <property type="match status" value="1"/>
</dbReference>
<dbReference type="PROSITE" id="PS50883">
    <property type="entry name" value="EAL"/>
    <property type="match status" value="1"/>
</dbReference>
<keyword evidence="3" id="KW-1185">Reference proteome</keyword>
<accession>B7ANL2</accession>
<protein>
    <recommendedName>
        <fullName evidence="1">EAL domain-containing protein</fullName>
    </recommendedName>
</protein>
<dbReference type="SUPFAM" id="SSF141868">
    <property type="entry name" value="EAL domain-like"/>
    <property type="match status" value="1"/>
</dbReference>
<organism evidence="2 3">
    <name type="scientific">[Bacteroides] pectinophilus ATCC 43243</name>
    <dbReference type="NCBI Taxonomy" id="483218"/>
    <lineage>
        <taxon>Bacteria</taxon>
        <taxon>Bacillati</taxon>
        <taxon>Bacillota</taxon>
        <taxon>Clostridia</taxon>
        <taxon>Eubacteriales</taxon>
    </lineage>
</organism>
<dbReference type="PANTHER" id="PTHR33121">
    <property type="entry name" value="CYCLIC DI-GMP PHOSPHODIESTERASE PDEF"/>
    <property type="match status" value="1"/>
</dbReference>
<feature type="domain" description="EAL" evidence="1">
    <location>
        <begin position="172"/>
        <end position="426"/>
    </location>
</feature>
<dbReference type="InterPro" id="IPR035919">
    <property type="entry name" value="EAL_sf"/>
</dbReference>
<evidence type="ECO:0000313" key="3">
    <source>
        <dbReference type="Proteomes" id="UP000003136"/>
    </source>
</evidence>
<reference evidence="2 3" key="1">
    <citation type="submission" date="2008-11" db="EMBL/GenBank/DDBJ databases">
        <title>Draft genome sequence of Bacteroides pectinophilus (ATCC 43243).</title>
        <authorList>
            <person name="Sudarsanam P."/>
            <person name="Ley R."/>
            <person name="Guruge J."/>
            <person name="Turnbaugh P.J."/>
            <person name="Mahowald M."/>
            <person name="Liep D."/>
            <person name="Gordon J."/>
        </authorList>
    </citation>
    <scope>NUCLEOTIDE SEQUENCE [LARGE SCALE GENOMIC DNA]</scope>
    <source>
        <strain evidence="2 3">ATCC 43243</strain>
    </source>
</reference>
<dbReference type="Gene3D" id="3.30.70.270">
    <property type="match status" value="1"/>
</dbReference>
<dbReference type="InterPro" id="IPR029787">
    <property type="entry name" value="Nucleotide_cyclase"/>
</dbReference>
<proteinExistence type="predicted"/>
<dbReference type="PANTHER" id="PTHR33121:SF70">
    <property type="entry name" value="SIGNALING PROTEIN YKOW"/>
    <property type="match status" value="1"/>
</dbReference>
<dbReference type="eggNOG" id="COG5001">
    <property type="taxonomic scope" value="Bacteria"/>
</dbReference>
<dbReference type="SUPFAM" id="SSF55073">
    <property type="entry name" value="Nucleotide cyclase"/>
    <property type="match status" value="1"/>
</dbReference>
<dbReference type="Pfam" id="PF00990">
    <property type="entry name" value="GGDEF"/>
    <property type="match status" value="1"/>
</dbReference>
<gene>
    <name evidence="2" type="ORF">BACPEC_00266</name>
</gene>
<dbReference type="Gene3D" id="3.20.20.450">
    <property type="entry name" value="EAL domain"/>
    <property type="match status" value="1"/>
</dbReference>
<dbReference type="InterPro" id="IPR050706">
    <property type="entry name" value="Cyclic-di-GMP_PDE-like"/>
</dbReference>
<evidence type="ECO:0000259" key="1">
    <source>
        <dbReference type="PROSITE" id="PS50883"/>
    </source>
</evidence>
<dbReference type="Proteomes" id="UP000003136">
    <property type="component" value="Unassembled WGS sequence"/>
</dbReference>
<dbReference type="GO" id="GO:0071111">
    <property type="term" value="F:cyclic-guanylate-specific phosphodiesterase activity"/>
    <property type="evidence" value="ECO:0007669"/>
    <property type="project" value="InterPro"/>
</dbReference>
<dbReference type="AlphaFoldDB" id="B7ANL2"/>
<dbReference type="Pfam" id="PF00563">
    <property type="entry name" value="EAL"/>
    <property type="match status" value="1"/>
</dbReference>
<sequence>MERDYLTNLLPLHLFLREADKILKNNPDCRYAVTATDLSNFKYINDLYGMAEGNRTIQEMAEKFFSGNPRCILASRPYADQFRSLIAIGDVSQDEEVAIITNMNTEFTEYIQKRYPNIYFHVYTGLYIIEDNSEGIRSACDKAHFAKKCFKGNLSVTCGIFDSNAYKDSSNVMRLTHEFQSARERDSVYVYYQPKCSASTGEFIGAEALGRIADKDGNIISPGEFIPVLERTGIIGDFDDIIMEKTFADIRRWIDNGGNVKPVSLNISRIQFLKPGLIDKILALQKKYDIPSRLIELEITETTFIESVDFIDDTARELRRHGFTIDVDDFGSGYSSLSLIATLPADTIKLDCSFARQCLDNDKGVILLSGIINILRSIGFDIICEGIETERERQRIMELGCDKIQGYYYDRPMPSSSFEEKYITKQ</sequence>
<evidence type="ECO:0000313" key="2">
    <source>
        <dbReference type="EMBL" id="EEC58747.1"/>
    </source>
</evidence>